<keyword evidence="4" id="KW-1185">Reference proteome</keyword>
<dbReference type="KEGG" id="vgu:HYG85_14030"/>
<sequence>MSEENMNNKYNYGNFYDQTYHYGCENCGRSIVEEGYKFNLCKDCRDKLSKRPIPPSIKLVFLIVIGLVIYSLMRFPTTMKGAIAYERGKQAEEQKKYSTALEEYKKANEQYNNSGNIKSKIIIAQYYNGNYADVIDLLIALEGTTIDNEKLYDQIDDISLDLQDIYVLDSELSNLLDIIATDTDDIKIQKLTEYINVHPNNNMAAYMLSDLYCTQGNYEQAKYYMEIMLIQHPNNQYALVCMAAIERELENYDSAISYCNHILHMNVESAGAYAALARIELKRLNDKKALDYIEKAYELDSDNLSIMETLAETYHYNDMIEERNEILNIIKEHDDLSPEDKEYLESFDSESIE</sequence>
<name>A0A8J8MBK5_9FIRM</name>
<evidence type="ECO:0000256" key="2">
    <source>
        <dbReference type="SAM" id="Phobius"/>
    </source>
</evidence>
<evidence type="ECO:0000313" key="4">
    <source>
        <dbReference type="Proteomes" id="UP000677305"/>
    </source>
</evidence>
<dbReference type="InterPro" id="IPR011990">
    <property type="entry name" value="TPR-like_helical_dom_sf"/>
</dbReference>
<keyword evidence="2" id="KW-0472">Membrane</keyword>
<accession>A0A8J8MBK5</accession>
<evidence type="ECO:0008006" key="5">
    <source>
        <dbReference type="Google" id="ProtNLM"/>
    </source>
</evidence>
<evidence type="ECO:0000313" key="3">
    <source>
        <dbReference type="EMBL" id="QUH29969.1"/>
    </source>
</evidence>
<dbReference type="SMART" id="SM00028">
    <property type="entry name" value="TPR"/>
    <property type="match status" value="3"/>
</dbReference>
<keyword evidence="2" id="KW-0812">Transmembrane</keyword>
<evidence type="ECO:0000256" key="1">
    <source>
        <dbReference type="PROSITE-ProRule" id="PRU00339"/>
    </source>
</evidence>
<dbReference type="Gene3D" id="1.25.40.10">
    <property type="entry name" value="Tetratricopeptide repeat domain"/>
    <property type="match status" value="1"/>
</dbReference>
<dbReference type="Proteomes" id="UP000677305">
    <property type="component" value="Chromosome"/>
</dbReference>
<proteinExistence type="predicted"/>
<dbReference type="AlphaFoldDB" id="A0A8J8MBK5"/>
<gene>
    <name evidence="3" type="ORF">HYG85_14030</name>
</gene>
<protein>
    <recommendedName>
        <fullName evidence="5">Tetratricopeptide repeat protein</fullName>
    </recommendedName>
</protein>
<dbReference type="EMBL" id="CP058561">
    <property type="protein sequence ID" value="QUH29969.1"/>
    <property type="molecule type" value="Genomic_DNA"/>
</dbReference>
<organism evidence="3 4">
    <name type="scientific">Vallitalea guaymasensis</name>
    <dbReference type="NCBI Taxonomy" id="1185412"/>
    <lineage>
        <taxon>Bacteria</taxon>
        <taxon>Bacillati</taxon>
        <taxon>Bacillota</taxon>
        <taxon>Clostridia</taxon>
        <taxon>Lachnospirales</taxon>
        <taxon>Vallitaleaceae</taxon>
        <taxon>Vallitalea</taxon>
    </lineage>
</organism>
<dbReference type="SUPFAM" id="SSF48452">
    <property type="entry name" value="TPR-like"/>
    <property type="match status" value="1"/>
</dbReference>
<dbReference type="PROSITE" id="PS50005">
    <property type="entry name" value="TPR"/>
    <property type="match status" value="1"/>
</dbReference>
<dbReference type="RefSeq" id="WP_212690207.1">
    <property type="nucleotide sequence ID" value="NZ_CP058561.1"/>
</dbReference>
<keyword evidence="2" id="KW-1133">Transmembrane helix</keyword>
<dbReference type="InterPro" id="IPR019734">
    <property type="entry name" value="TPR_rpt"/>
</dbReference>
<feature type="transmembrane region" description="Helical" evidence="2">
    <location>
        <begin position="55"/>
        <end position="73"/>
    </location>
</feature>
<reference evidence="3 4" key="1">
    <citation type="submission" date="2020-07" db="EMBL/GenBank/DDBJ databases">
        <title>Vallitalea guaymasensis genome.</title>
        <authorList>
            <person name="Postec A."/>
        </authorList>
    </citation>
    <scope>NUCLEOTIDE SEQUENCE [LARGE SCALE GENOMIC DNA]</scope>
    <source>
        <strain evidence="3 4">Ra1766G1</strain>
    </source>
</reference>
<keyword evidence="1" id="KW-0802">TPR repeat</keyword>
<feature type="repeat" description="TPR" evidence="1">
    <location>
        <begin position="270"/>
        <end position="303"/>
    </location>
</feature>